<keyword evidence="7 12" id="KW-0411">Iron-sulfur</keyword>
<dbReference type="InterPro" id="IPR007197">
    <property type="entry name" value="rSAM"/>
</dbReference>
<dbReference type="CDD" id="cd01335">
    <property type="entry name" value="Radical_SAM"/>
    <property type="match status" value="1"/>
</dbReference>
<feature type="binding site" evidence="12">
    <location>
        <position position="39"/>
    </location>
    <ligand>
        <name>[4Fe-4S] cluster</name>
        <dbReference type="ChEBI" id="CHEBI:49883"/>
        <label>1</label>
        <note>4Fe-4S-S-AdoMet</note>
    </ligand>
</feature>
<dbReference type="EC" id="4.1.99.22" evidence="1 12"/>
<dbReference type="SUPFAM" id="SSF102114">
    <property type="entry name" value="Radical SAM enzymes"/>
    <property type="match status" value="1"/>
</dbReference>
<keyword evidence="2 12" id="KW-0004">4Fe-4S</keyword>
<feature type="binding site" evidence="12">
    <location>
        <position position="133"/>
    </location>
    <ligand>
        <name>S-adenosyl-L-methionine</name>
        <dbReference type="ChEBI" id="CHEBI:59789"/>
    </ligand>
</feature>
<feature type="binding site" evidence="12">
    <location>
        <position position="28"/>
    </location>
    <ligand>
        <name>GTP</name>
        <dbReference type="ChEBI" id="CHEBI:37565"/>
    </ligand>
</feature>
<comment type="cofactor">
    <cofactor evidence="12">
        <name>[4Fe-4S] cluster</name>
        <dbReference type="ChEBI" id="CHEBI:49883"/>
    </cofactor>
    <text evidence="12">Binds 2 [4Fe-4S] clusters. Binds 1 [4Fe-4S] cluster coordinated with 3 cysteines and an exchangeable S-adenosyl-L-methionine and 1 [4Fe-4S] cluster coordinated with 3 cysteines and the GTP-derived substrate.</text>
</comment>
<evidence type="ECO:0000256" key="10">
    <source>
        <dbReference type="ARBA" id="ARBA00023239"/>
    </source>
</evidence>
<feature type="binding site" evidence="12">
    <location>
        <position position="35"/>
    </location>
    <ligand>
        <name>[4Fe-4S] cluster</name>
        <dbReference type="ChEBI" id="CHEBI:49883"/>
        <label>1</label>
        <note>4Fe-4S-S-AdoMet</note>
    </ligand>
</feature>
<feature type="domain" description="Radical SAM core" evidence="13">
    <location>
        <begin position="19"/>
        <end position="245"/>
    </location>
</feature>
<dbReference type="CDD" id="cd21117">
    <property type="entry name" value="Twitch_MoaA"/>
    <property type="match status" value="1"/>
</dbReference>
<dbReference type="InterPro" id="IPR000385">
    <property type="entry name" value="MoaA_NifB_PqqE_Fe-S-bd_CS"/>
</dbReference>
<evidence type="ECO:0000256" key="1">
    <source>
        <dbReference type="ARBA" id="ARBA00012167"/>
    </source>
</evidence>
<dbReference type="InterPro" id="IPR050105">
    <property type="entry name" value="MoCo_biosynth_MoaA/MoaC"/>
</dbReference>
<accession>A0A517MUJ3</accession>
<feature type="binding site" evidence="12">
    <location>
        <position position="286"/>
    </location>
    <ligand>
        <name>[4Fe-4S] cluster</name>
        <dbReference type="ChEBI" id="CHEBI:49883"/>
        <label>2</label>
        <note>4Fe-4S-substrate</note>
    </ligand>
</feature>
<feature type="binding site" evidence="12">
    <location>
        <position position="269"/>
    </location>
    <ligand>
        <name>[4Fe-4S] cluster</name>
        <dbReference type="ChEBI" id="CHEBI:49883"/>
        <label>2</label>
        <note>4Fe-4S-substrate</note>
    </ligand>
</feature>
<dbReference type="InterPro" id="IPR010505">
    <property type="entry name" value="MoaA_twitch"/>
</dbReference>
<evidence type="ECO:0000256" key="7">
    <source>
        <dbReference type="ARBA" id="ARBA00023014"/>
    </source>
</evidence>
<dbReference type="Proteomes" id="UP000319852">
    <property type="component" value="Chromosome"/>
</dbReference>
<dbReference type="GO" id="GO:1904047">
    <property type="term" value="F:S-adenosyl-L-methionine binding"/>
    <property type="evidence" value="ECO:0007669"/>
    <property type="project" value="UniProtKB-UniRule"/>
</dbReference>
<dbReference type="PROSITE" id="PS01305">
    <property type="entry name" value="MOAA_NIFB_PQQE"/>
    <property type="match status" value="1"/>
</dbReference>
<reference evidence="14 15" key="1">
    <citation type="submission" date="2019-02" db="EMBL/GenBank/DDBJ databases">
        <title>Deep-cultivation of Planctomycetes and their phenomic and genomic characterization uncovers novel biology.</title>
        <authorList>
            <person name="Wiegand S."/>
            <person name="Jogler M."/>
            <person name="Boedeker C."/>
            <person name="Pinto D."/>
            <person name="Vollmers J."/>
            <person name="Rivas-Marin E."/>
            <person name="Kohn T."/>
            <person name="Peeters S.H."/>
            <person name="Heuer A."/>
            <person name="Rast P."/>
            <person name="Oberbeckmann S."/>
            <person name="Bunk B."/>
            <person name="Jeske O."/>
            <person name="Meyerdierks A."/>
            <person name="Storesund J.E."/>
            <person name="Kallscheuer N."/>
            <person name="Luecker S."/>
            <person name="Lage O.M."/>
            <person name="Pohl T."/>
            <person name="Merkel B.J."/>
            <person name="Hornburger P."/>
            <person name="Mueller R.-W."/>
            <person name="Bruemmer F."/>
            <person name="Labrenz M."/>
            <person name="Spormann A.M."/>
            <person name="Op den Camp H."/>
            <person name="Overmann J."/>
            <person name="Amann R."/>
            <person name="Jetten M.S.M."/>
            <person name="Mascher T."/>
            <person name="Medema M.H."/>
            <person name="Devos D.P."/>
            <person name="Kaster A.-K."/>
            <person name="Ovreas L."/>
            <person name="Rohde M."/>
            <person name="Galperin M.Y."/>
            <person name="Jogler C."/>
        </authorList>
    </citation>
    <scope>NUCLEOTIDE SEQUENCE [LARGE SCALE GENOMIC DNA]</scope>
    <source>
        <strain evidence="14 15">HG15A2</strain>
    </source>
</reference>
<feature type="binding site" evidence="12">
    <location>
        <position position="41"/>
    </location>
    <ligand>
        <name>S-adenosyl-L-methionine</name>
        <dbReference type="ChEBI" id="CHEBI:59789"/>
    </ligand>
</feature>
<keyword evidence="10 12" id="KW-0456">Lyase</keyword>
<gene>
    <name evidence="12 14" type="primary">moaA</name>
    <name evidence="14" type="ORF">HG15A2_18340</name>
</gene>
<dbReference type="GO" id="GO:0005525">
    <property type="term" value="F:GTP binding"/>
    <property type="evidence" value="ECO:0007669"/>
    <property type="project" value="UniProtKB-UniRule"/>
</dbReference>
<keyword evidence="3 12" id="KW-0949">S-adenosyl-L-methionine</keyword>
<dbReference type="InterPro" id="IPR013483">
    <property type="entry name" value="MoaA"/>
</dbReference>
<evidence type="ECO:0000313" key="14">
    <source>
        <dbReference type="EMBL" id="QDS98553.1"/>
    </source>
</evidence>
<dbReference type="GO" id="GO:0006777">
    <property type="term" value="P:Mo-molybdopterin cofactor biosynthetic process"/>
    <property type="evidence" value="ECO:0007669"/>
    <property type="project" value="UniProtKB-UniRule"/>
</dbReference>
<dbReference type="GO" id="GO:0061798">
    <property type="term" value="F:GTP 3',8'-cyclase activity"/>
    <property type="evidence" value="ECO:0007669"/>
    <property type="project" value="UniProtKB-UniRule"/>
</dbReference>
<comment type="subunit">
    <text evidence="12">Monomer and homodimer.</text>
</comment>
<dbReference type="Pfam" id="PF06463">
    <property type="entry name" value="Mob_synth_C"/>
    <property type="match status" value="1"/>
</dbReference>
<dbReference type="GO" id="GO:0061799">
    <property type="term" value="F:cyclic pyranopterin monophosphate synthase activity"/>
    <property type="evidence" value="ECO:0007669"/>
    <property type="project" value="TreeGrafter"/>
</dbReference>
<feature type="binding site" evidence="12">
    <location>
        <position position="78"/>
    </location>
    <ligand>
        <name>GTP</name>
        <dbReference type="ChEBI" id="CHEBI:37565"/>
    </ligand>
</feature>
<comment type="catalytic activity">
    <reaction evidence="11 12">
        <text>GTP + AH2 + S-adenosyl-L-methionine = (8S)-3',8-cyclo-7,8-dihydroguanosine 5'-triphosphate + 5'-deoxyadenosine + L-methionine + A + H(+)</text>
        <dbReference type="Rhea" id="RHEA:49576"/>
        <dbReference type="ChEBI" id="CHEBI:13193"/>
        <dbReference type="ChEBI" id="CHEBI:15378"/>
        <dbReference type="ChEBI" id="CHEBI:17319"/>
        <dbReference type="ChEBI" id="CHEBI:17499"/>
        <dbReference type="ChEBI" id="CHEBI:37565"/>
        <dbReference type="ChEBI" id="CHEBI:57844"/>
        <dbReference type="ChEBI" id="CHEBI:59789"/>
        <dbReference type="ChEBI" id="CHEBI:131766"/>
        <dbReference type="EC" id="4.1.99.22"/>
    </reaction>
</comment>
<dbReference type="UniPathway" id="UPA00344"/>
<dbReference type="PROSITE" id="PS51918">
    <property type="entry name" value="RADICAL_SAM"/>
    <property type="match status" value="1"/>
</dbReference>
<dbReference type="GO" id="GO:0051539">
    <property type="term" value="F:4 iron, 4 sulfur cluster binding"/>
    <property type="evidence" value="ECO:0007669"/>
    <property type="project" value="UniProtKB-UniRule"/>
</dbReference>
<feature type="binding site" evidence="12">
    <location>
        <position position="272"/>
    </location>
    <ligand>
        <name>[4Fe-4S] cluster</name>
        <dbReference type="ChEBI" id="CHEBI:49883"/>
        <label>2</label>
        <note>4Fe-4S-substrate</note>
    </ligand>
</feature>
<dbReference type="InterPro" id="IPR058240">
    <property type="entry name" value="rSAM_sf"/>
</dbReference>
<evidence type="ECO:0000256" key="2">
    <source>
        <dbReference type="ARBA" id="ARBA00022485"/>
    </source>
</evidence>
<keyword evidence="4 12" id="KW-0479">Metal-binding</keyword>
<dbReference type="HAMAP" id="MF_01225_B">
    <property type="entry name" value="MoaA_B"/>
    <property type="match status" value="1"/>
</dbReference>
<evidence type="ECO:0000313" key="15">
    <source>
        <dbReference type="Proteomes" id="UP000319852"/>
    </source>
</evidence>
<dbReference type="NCBIfam" id="TIGR02666">
    <property type="entry name" value="moaA"/>
    <property type="match status" value="1"/>
</dbReference>
<evidence type="ECO:0000256" key="9">
    <source>
        <dbReference type="ARBA" id="ARBA00023150"/>
    </source>
</evidence>
<dbReference type="SFLD" id="SFLDG01383">
    <property type="entry name" value="cyclic_pyranopterin_phosphate"/>
    <property type="match status" value="1"/>
</dbReference>
<evidence type="ECO:0000256" key="4">
    <source>
        <dbReference type="ARBA" id="ARBA00022723"/>
    </source>
</evidence>
<dbReference type="Gene3D" id="3.20.20.70">
    <property type="entry name" value="Aldolase class I"/>
    <property type="match status" value="1"/>
</dbReference>
<dbReference type="SFLD" id="SFLDG01067">
    <property type="entry name" value="SPASM/twitch_domain_containing"/>
    <property type="match status" value="1"/>
</dbReference>
<comment type="pathway">
    <text evidence="12">Cofactor biosynthesis; molybdopterin biosynthesis.</text>
</comment>
<name>A0A517MUJ3_9BACT</name>
<evidence type="ECO:0000256" key="5">
    <source>
        <dbReference type="ARBA" id="ARBA00022741"/>
    </source>
</evidence>
<feature type="binding site" evidence="12">
    <location>
        <position position="42"/>
    </location>
    <ligand>
        <name>[4Fe-4S] cluster</name>
        <dbReference type="ChEBI" id="CHEBI:49883"/>
        <label>1</label>
        <note>4Fe-4S-S-AdoMet</note>
    </ligand>
</feature>
<dbReference type="PANTHER" id="PTHR22960:SF0">
    <property type="entry name" value="MOLYBDENUM COFACTOR BIOSYNTHESIS PROTEIN 1"/>
    <property type="match status" value="1"/>
</dbReference>
<dbReference type="Pfam" id="PF04055">
    <property type="entry name" value="Radical_SAM"/>
    <property type="match status" value="1"/>
</dbReference>
<dbReference type="KEGG" id="amob:HG15A2_18340"/>
<dbReference type="SMART" id="SM00729">
    <property type="entry name" value="Elp3"/>
    <property type="match status" value="1"/>
</dbReference>
<comment type="caution">
    <text evidence="12">Lacks conserved residue(s) required for the propagation of feature annotation.</text>
</comment>
<dbReference type="AlphaFoldDB" id="A0A517MUJ3"/>
<proteinExistence type="inferred from homology"/>
<feature type="binding site" evidence="12">
    <location>
        <position position="109"/>
    </location>
    <ligand>
        <name>GTP</name>
        <dbReference type="ChEBI" id="CHEBI:37565"/>
    </ligand>
</feature>
<keyword evidence="9 12" id="KW-0501">Molybdenum cofactor biosynthesis</keyword>
<dbReference type="InterPro" id="IPR040064">
    <property type="entry name" value="MoaA-like"/>
</dbReference>
<comment type="similarity">
    <text evidence="12">Belongs to the radical SAM superfamily. MoaA family.</text>
</comment>
<dbReference type="OrthoDB" id="9763993at2"/>
<evidence type="ECO:0000256" key="12">
    <source>
        <dbReference type="HAMAP-Rule" id="MF_01225"/>
    </source>
</evidence>
<keyword evidence="8 12" id="KW-0342">GTP-binding</keyword>
<dbReference type="InterPro" id="IPR013785">
    <property type="entry name" value="Aldolase_TIM"/>
</dbReference>
<dbReference type="PANTHER" id="PTHR22960">
    <property type="entry name" value="MOLYBDOPTERIN COFACTOR SYNTHESIS PROTEIN A"/>
    <property type="match status" value="1"/>
</dbReference>
<dbReference type="InterPro" id="IPR006638">
    <property type="entry name" value="Elp3/MiaA/NifB-like_rSAM"/>
</dbReference>
<dbReference type="EMBL" id="CP036263">
    <property type="protein sequence ID" value="QDS98553.1"/>
    <property type="molecule type" value="Genomic_DNA"/>
</dbReference>
<comment type="function">
    <text evidence="12">Catalyzes the cyclization of GTP to (8S)-3',8-cyclo-7,8-dihydroguanosine 5'-triphosphate.</text>
</comment>
<organism evidence="14 15">
    <name type="scientific">Adhaeretor mobilis</name>
    <dbReference type="NCBI Taxonomy" id="1930276"/>
    <lineage>
        <taxon>Bacteria</taxon>
        <taxon>Pseudomonadati</taxon>
        <taxon>Planctomycetota</taxon>
        <taxon>Planctomycetia</taxon>
        <taxon>Pirellulales</taxon>
        <taxon>Lacipirellulaceae</taxon>
        <taxon>Adhaeretor</taxon>
    </lineage>
</organism>
<evidence type="ECO:0000256" key="3">
    <source>
        <dbReference type="ARBA" id="ARBA00022691"/>
    </source>
</evidence>
<keyword evidence="6 12" id="KW-0408">Iron</keyword>
<evidence type="ECO:0000256" key="6">
    <source>
        <dbReference type="ARBA" id="ARBA00023004"/>
    </source>
</evidence>
<dbReference type="SFLD" id="SFLDS00029">
    <property type="entry name" value="Radical_SAM"/>
    <property type="match status" value="1"/>
</dbReference>
<evidence type="ECO:0000259" key="13">
    <source>
        <dbReference type="PROSITE" id="PS51918"/>
    </source>
</evidence>
<feature type="binding site" evidence="12">
    <location>
        <position position="82"/>
    </location>
    <ligand>
        <name>S-adenosyl-L-methionine</name>
        <dbReference type="ChEBI" id="CHEBI:59789"/>
    </ligand>
</feature>
<keyword evidence="5 12" id="KW-0547">Nucleotide-binding</keyword>
<keyword evidence="15" id="KW-1185">Reference proteome</keyword>
<feature type="binding site" evidence="12">
    <location>
        <begin position="274"/>
        <end position="276"/>
    </location>
    <ligand>
        <name>GTP</name>
        <dbReference type="ChEBI" id="CHEBI:37565"/>
    </ligand>
</feature>
<dbReference type="RefSeq" id="WP_145059733.1">
    <property type="nucleotide sequence ID" value="NZ_CP036263.1"/>
</dbReference>
<feature type="binding site" evidence="12">
    <location>
        <position position="204"/>
    </location>
    <ligand>
        <name>S-adenosyl-L-methionine</name>
        <dbReference type="ChEBI" id="CHEBI:59789"/>
    </ligand>
</feature>
<protein>
    <recommendedName>
        <fullName evidence="1 12">GTP 3',8-cyclase</fullName>
        <ecNumber evidence="1 12">4.1.99.22</ecNumber>
    </recommendedName>
    <alternativeName>
        <fullName evidence="12">Molybdenum cofactor biosynthesis protein A</fullName>
    </alternativeName>
</protein>
<sequence>MNRSPENSASHSTGPLVDQFGRGHTNLRLSVTDRCNIRCFYCMPAENVQFRPRVELLTFEEMVQFVQAVVPLGINKLRLTGGEPLVRRGLASLISQLRTIPGLDDIALTTNGILLAEQAAGLKAAGLDRLNVSLDSLDEQVFEKITRRTGLDAVLKGIAAAQAAGFDNIRLNAIAIRGLTESEIVPLGRFAIEHGLELRFIEFMPLDADGAWEESDVLTGTEIRRTLEAEFGKLTPVHRDDPSQPAVDFQFVNGGGRVGFINPVSEPFCSSCNRLRLTAEGQIRNCLFSHEEWDARAVLRSELEPAQREPAIQDLVRSAIGAKAKAHGISEAGFQQPARAMYQIGG</sequence>
<dbReference type="GO" id="GO:0046872">
    <property type="term" value="F:metal ion binding"/>
    <property type="evidence" value="ECO:0007669"/>
    <property type="project" value="UniProtKB-KW"/>
</dbReference>
<dbReference type="SFLD" id="SFLDG01386">
    <property type="entry name" value="main_SPASM_domain-containing"/>
    <property type="match status" value="1"/>
</dbReference>
<evidence type="ECO:0000256" key="11">
    <source>
        <dbReference type="ARBA" id="ARBA00048697"/>
    </source>
</evidence>
<evidence type="ECO:0000256" key="8">
    <source>
        <dbReference type="ARBA" id="ARBA00023134"/>
    </source>
</evidence>